<sequence>MQNIECHVSKKKTLPALLFKMFVVSEGLGITEIVLRSNMHATGEKNHHNILQLPKSLRLHKSSRFVEKETLAGFVVDTGYLSDDEVIASGSLANQNFWSQRYSILARHSKTMAKWTVEWQAVYKAVLEASKTTEGHTRNSPVGTEFLDHIDGGIAAFLENREAYASLQLLSSIGAGGSLPGPDEVVEYSEGLGRLMELTSQTPGIHLSHLWQRGPLHTVNFSNTYDELLSLFHIPLSSNFPARLRVAKEKVVRQTAVDLTLSSFSIRRSTPAPRPIGESASESVNAPSSPPPTPLSSSPPPLPTISGPTDLPPLSAAYARLSIYTSVHPPTSLSTTPESTNFTLNRLLSLLPPPDPSDPLPFPSKNSYVAAIRAADPLTSSQPRTAAQLRAETRLQRRKARQQERFESSQRERLAPPSLLISSQVGPSVAVSSPPRPPPSSLPVRNSTTQRQKESLLRQSRAGFGPNNPTYPPSSSQPLRSSQSSYPRSSQPQNPLLPTSPSTSQPFDLNDPGEGPSTLTQSQNELLQPLPPFPPSPFKSQNQDSETPTPQGTLHSEVNKTRQKIKNATAARKLETTNASLGHSSQVSSFDMSQSQLKGSQSQRLAKGKGKRRAGF</sequence>
<feature type="region of interest" description="Disordered" evidence="1">
    <location>
        <begin position="376"/>
        <end position="616"/>
    </location>
</feature>
<name>A0A0G2EQN3_PHACM</name>
<proteinExistence type="predicted"/>
<reference evidence="3 4" key="1">
    <citation type="submission" date="2015-05" db="EMBL/GenBank/DDBJ databases">
        <title>Distinctive expansion of gene families associated with plant cell wall degradation and secondary metabolism in the genomes of grapevine trunk pathogens.</title>
        <authorList>
            <person name="Lawrence D.P."/>
            <person name="Travadon R."/>
            <person name="Rolshausen P.E."/>
            <person name="Baumgartner K."/>
        </authorList>
    </citation>
    <scope>NUCLEOTIDE SEQUENCE [LARGE SCALE GENOMIC DNA]</scope>
    <source>
        <strain evidence="3">UCRPC4</strain>
    </source>
</reference>
<protein>
    <recommendedName>
        <fullName evidence="2">RRN6 helical bundle domain-containing protein</fullName>
    </recommendedName>
</protein>
<accession>A0A0G2EQN3</accession>
<feature type="domain" description="RRN6 helical bundle" evidence="2">
    <location>
        <begin position="91"/>
        <end position="263"/>
    </location>
</feature>
<feature type="compositionally biased region" description="Basic and acidic residues" evidence="1">
    <location>
        <begin position="391"/>
        <end position="414"/>
    </location>
</feature>
<feature type="compositionally biased region" description="Low complexity" evidence="1">
    <location>
        <begin position="584"/>
        <end position="596"/>
    </location>
</feature>
<feature type="compositionally biased region" description="Pro residues" evidence="1">
    <location>
        <begin position="288"/>
        <end position="303"/>
    </location>
</feature>
<evidence type="ECO:0000259" key="2">
    <source>
        <dbReference type="Pfam" id="PF20640"/>
    </source>
</evidence>
<keyword evidence="4" id="KW-1185">Reference proteome</keyword>
<dbReference type="InterPro" id="IPR048537">
    <property type="entry name" value="RRN6_HB"/>
</dbReference>
<dbReference type="EMBL" id="LCWF01000049">
    <property type="protein sequence ID" value="KKY25097.1"/>
    <property type="molecule type" value="Genomic_DNA"/>
</dbReference>
<feature type="compositionally biased region" description="Polar residues" evidence="1">
    <location>
        <begin position="542"/>
        <end position="556"/>
    </location>
</feature>
<comment type="caution">
    <text evidence="3">The sequence shown here is derived from an EMBL/GenBank/DDBJ whole genome shotgun (WGS) entry which is preliminary data.</text>
</comment>
<organism evidence="3 4">
    <name type="scientific">Phaeomoniella chlamydospora</name>
    <name type="common">Phaeoacremonium chlamydosporum</name>
    <dbReference type="NCBI Taxonomy" id="158046"/>
    <lineage>
        <taxon>Eukaryota</taxon>
        <taxon>Fungi</taxon>
        <taxon>Dikarya</taxon>
        <taxon>Ascomycota</taxon>
        <taxon>Pezizomycotina</taxon>
        <taxon>Eurotiomycetes</taxon>
        <taxon>Chaetothyriomycetidae</taxon>
        <taxon>Phaeomoniellales</taxon>
        <taxon>Phaeomoniellaceae</taxon>
        <taxon>Phaeomoniella</taxon>
    </lineage>
</organism>
<feature type="compositionally biased region" description="Low complexity" evidence="1">
    <location>
        <begin position="422"/>
        <end position="433"/>
    </location>
</feature>
<feature type="compositionally biased region" description="Polar residues" evidence="1">
    <location>
        <begin position="517"/>
        <end position="526"/>
    </location>
</feature>
<reference evidence="3 4" key="2">
    <citation type="submission" date="2015-05" db="EMBL/GenBank/DDBJ databases">
        <authorList>
            <person name="Morales-Cruz A."/>
            <person name="Amrine K.C."/>
            <person name="Cantu D."/>
        </authorList>
    </citation>
    <scope>NUCLEOTIDE SEQUENCE [LARGE SCALE GENOMIC DNA]</scope>
    <source>
        <strain evidence="3">UCRPC4</strain>
    </source>
</reference>
<evidence type="ECO:0000313" key="4">
    <source>
        <dbReference type="Proteomes" id="UP000053317"/>
    </source>
</evidence>
<dbReference type="OrthoDB" id="4090074at2759"/>
<evidence type="ECO:0000313" key="3">
    <source>
        <dbReference type="EMBL" id="KKY25097.1"/>
    </source>
</evidence>
<feature type="region of interest" description="Disordered" evidence="1">
    <location>
        <begin position="268"/>
        <end position="311"/>
    </location>
</feature>
<evidence type="ECO:0000256" key="1">
    <source>
        <dbReference type="SAM" id="MobiDB-lite"/>
    </source>
</evidence>
<gene>
    <name evidence="3" type="ORF">UCRPC4_g02036</name>
</gene>
<dbReference type="Proteomes" id="UP000053317">
    <property type="component" value="Unassembled WGS sequence"/>
</dbReference>
<feature type="compositionally biased region" description="Low complexity" evidence="1">
    <location>
        <begin position="473"/>
        <end position="506"/>
    </location>
</feature>
<dbReference type="AlphaFoldDB" id="A0A0G2EQN3"/>
<feature type="compositionally biased region" description="Basic residues" evidence="1">
    <location>
        <begin position="606"/>
        <end position="616"/>
    </location>
</feature>
<dbReference type="Pfam" id="PF20640">
    <property type="entry name" value="Rrn6_HB"/>
    <property type="match status" value="1"/>
</dbReference>